<dbReference type="VEuPathDB" id="FungiDB:PHYBLDRAFT_166946"/>
<dbReference type="Gene3D" id="1.10.150.130">
    <property type="match status" value="1"/>
</dbReference>
<dbReference type="GO" id="GO:0003677">
    <property type="term" value="F:DNA binding"/>
    <property type="evidence" value="ECO:0007669"/>
    <property type="project" value="UniProtKB-KW"/>
</dbReference>
<dbReference type="OrthoDB" id="2281860at2759"/>
<protein>
    <submittedName>
        <fullName evidence="2">Uncharacterized protein</fullName>
    </submittedName>
</protein>
<gene>
    <name evidence="2" type="ORF">PHYBLDRAFT_166946</name>
</gene>
<dbReference type="InParanoid" id="A0A167ND77"/>
<sequence length="150" mass="17269">MSNFPIQAAEAQKETNIINVISQMKALTRCANTAKAYDNRRQKYLDYCARICHTSSALVTETKLLDFLQQDVVLFGNRQRARRGKFRPNGSPYPLSPSSIDQYIKAVVDLHTDQKFFIVGINLQDPRGTLLKLYLRSLRLQEADRLRQSY</sequence>
<name>A0A167ND77_PHYB8</name>
<dbReference type="Proteomes" id="UP000077315">
    <property type="component" value="Unassembled WGS sequence"/>
</dbReference>
<dbReference type="GeneID" id="28996445"/>
<accession>A0A167ND77</accession>
<reference evidence="3" key="1">
    <citation type="submission" date="2015-06" db="EMBL/GenBank/DDBJ databases">
        <title>Expansion of signal transduction pathways in fungi by whole-genome duplication.</title>
        <authorList>
            <consortium name="DOE Joint Genome Institute"/>
            <person name="Corrochano L.M."/>
            <person name="Kuo A."/>
            <person name="Marcet-Houben M."/>
            <person name="Polaino S."/>
            <person name="Salamov A."/>
            <person name="Villalobos J.M."/>
            <person name="Alvarez M.I."/>
            <person name="Avalos J."/>
            <person name="Benito E.P."/>
            <person name="Benoit I."/>
            <person name="Burger G."/>
            <person name="Camino L.P."/>
            <person name="Canovas D."/>
            <person name="Cerda-Olmedo E."/>
            <person name="Cheng J.-F."/>
            <person name="Dominguez A."/>
            <person name="Elias M."/>
            <person name="Eslava A.P."/>
            <person name="Glaser F."/>
            <person name="Grimwood J."/>
            <person name="Gutierrez G."/>
            <person name="Heitman J."/>
            <person name="Henrissat B."/>
            <person name="Iturriaga E.A."/>
            <person name="Lang B.F."/>
            <person name="Lavin J.L."/>
            <person name="Lee S."/>
            <person name="Li W."/>
            <person name="Lindquist E."/>
            <person name="Lopez-Garcia S."/>
            <person name="Luque E.M."/>
            <person name="Marcos A.T."/>
            <person name="Martin J."/>
            <person name="McCluskey K."/>
            <person name="Medina H.R."/>
            <person name="Miralles-Duran A."/>
            <person name="Miyazaki A."/>
            <person name="Munoz-Torres E."/>
            <person name="Oguiza J.A."/>
            <person name="Ohm R."/>
            <person name="Olmedo M."/>
            <person name="Orejas M."/>
            <person name="Ortiz-Castellanos L."/>
            <person name="Pisabarro A.G."/>
            <person name="Rodriguez-Romero J."/>
            <person name="Ruiz-Herrera J."/>
            <person name="Ruiz-Vazquez R."/>
            <person name="Sanz C."/>
            <person name="Schackwitz W."/>
            <person name="Schmutz J."/>
            <person name="Shahriari M."/>
            <person name="Shelest E."/>
            <person name="Silva-Franco F."/>
            <person name="Soanes D."/>
            <person name="Syed K."/>
            <person name="Tagua V.G."/>
            <person name="Talbot N.J."/>
            <person name="Thon M."/>
            <person name="De vries R.P."/>
            <person name="Wiebenga A."/>
            <person name="Yadav J.S."/>
            <person name="Braun E.L."/>
            <person name="Baker S."/>
            <person name="Garre V."/>
            <person name="Horwitz B."/>
            <person name="Torres-Martinez S."/>
            <person name="Idnurm A."/>
            <person name="Herrera-Estrella A."/>
            <person name="Gabaldon T."/>
            <person name="Grigoriev I.V."/>
        </authorList>
    </citation>
    <scope>NUCLEOTIDE SEQUENCE [LARGE SCALE GENOMIC DNA]</scope>
    <source>
        <strain evidence="3">NRRL 1555(-)</strain>
    </source>
</reference>
<evidence type="ECO:0000313" key="2">
    <source>
        <dbReference type="EMBL" id="OAD75719.1"/>
    </source>
</evidence>
<proteinExistence type="predicted"/>
<dbReference type="RefSeq" id="XP_018293759.1">
    <property type="nucleotide sequence ID" value="XM_018435539.1"/>
</dbReference>
<evidence type="ECO:0000256" key="1">
    <source>
        <dbReference type="ARBA" id="ARBA00023125"/>
    </source>
</evidence>
<dbReference type="EMBL" id="KV440977">
    <property type="protein sequence ID" value="OAD75719.1"/>
    <property type="molecule type" value="Genomic_DNA"/>
</dbReference>
<keyword evidence="1" id="KW-0238">DNA-binding</keyword>
<evidence type="ECO:0000313" key="3">
    <source>
        <dbReference type="Proteomes" id="UP000077315"/>
    </source>
</evidence>
<dbReference type="InterPro" id="IPR010998">
    <property type="entry name" value="Integrase_recombinase_N"/>
</dbReference>
<organism evidence="2 3">
    <name type="scientific">Phycomyces blakesleeanus (strain ATCC 8743b / DSM 1359 / FGSC 10004 / NBRC 33097 / NRRL 1555)</name>
    <dbReference type="NCBI Taxonomy" id="763407"/>
    <lineage>
        <taxon>Eukaryota</taxon>
        <taxon>Fungi</taxon>
        <taxon>Fungi incertae sedis</taxon>
        <taxon>Mucoromycota</taxon>
        <taxon>Mucoromycotina</taxon>
        <taxon>Mucoromycetes</taxon>
        <taxon>Mucorales</taxon>
        <taxon>Phycomycetaceae</taxon>
        <taxon>Phycomyces</taxon>
    </lineage>
</organism>
<keyword evidence="3" id="KW-1185">Reference proteome</keyword>
<dbReference type="AlphaFoldDB" id="A0A167ND77"/>